<keyword evidence="10" id="KW-1185">Reference proteome</keyword>
<organism evidence="9 10">
    <name type="scientific">Marinobacter lutaoensis</name>
    <dbReference type="NCBI Taxonomy" id="135739"/>
    <lineage>
        <taxon>Bacteria</taxon>
        <taxon>Pseudomonadati</taxon>
        <taxon>Pseudomonadota</taxon>
        <taxon>Gammaproteobacteria</taxon>
        <taxon>Pseudomonadales</taxon>
        <taxon>Marinobacteraceae</taxon>
        <taxon>Marinobacter</taxon>
    </lineage>
</organism>
<evidence type="ECO:0000256" key="7">
    <source>
        <dbReference type="ARBA" id="ARBA00048062"/>
    </source>
</evidence>
<comment type="catalytic activity">
    <reaction evidence="3">
        <text>a long-chain fatty acyl-CoA + H2O = a long-chain fatty acid + CoA + H(+)</text>
        <dbReference type="Rhea" id="RHEA:67680"/>
        <dbReference type="ChEBI" id="CHEBI:15377"/>
        <dbReference type="ChEBI" id="CHEBI:15378"/>
        <dbReference type="ChEBI" id="CHEBI:57287"/>
        <dbReference type="ChEBI" id="CHEBI:57560"/>
        <dbReference type="ChEBI" id="CHEBI:83139"/>
    </reaction>
</comment>
<dbReference type="EC" id="3.1.2.20" evidence="5"/>
<dbReference type="Pfam" id="PF03061">
    <property type="entry name" value="4HBT"/>
    <property type="match status" value="1"/>
</dbReference>
<proteinExistence type="inferred from homology"/>
<evidence type="ECO:0000256" key="4">
    <source>
        <dbReference type="ARBA" id="ARBA00038381"/>
    </source>
</evidence>
<evidence type="ECO:0000313" key="10">
    <source>
        <dbReference type="Proteomes" id="UP000189339"/>
    </source>
</evidence>
<evidence type="ECO:0000256" key="3">
    <source>
        <dbReference type="ARBA" id="ARBA00036002"/>
    </source>
</evidence>
<evidence type="ECO:0000256" key="6">
    <source>
        <dbReference type="ARBA" id="ARBA00040062"/>
    </source>
</evidence>
<dbReference type="AlphaFoldDB" id="A0A1V2DSF3"/>
<sequence length="117" mass="12285">MLLGTELEVFEPGKAVLSLAINDSLKQQHGFVHGGVISYLADNALTYAGGSLLGDSVTSEYKINYLRPGIGDTLVAQASVLSSGKSQAVCQCEVIAIQDGERRTVAFALGTIRKVGD</sequence>
<comment type="catalytic activity">
    <reaction evidence="2">
        <text>a fatty acyl-CoA + H2O = a fatty acid + CoA + H(+)</text>
        <dbReference type="Rhea" id="RHEA:16781"/>
        <dbReference type="ChEBI" id="CHEBI:15377"/>
        <dbReference type="ChEBI" id="CHEBI:15378"/>
        <dbReference type="ChEBI" id="CHEBI:28868"/>
        <dbReference type="ChEBI" id="CHEBI:57287"/>
        <dbReference type="ChEBI" id="CHEBI:77636"/>
        <dbReference type="EC" id="3.1.2.20"/>
    </reaction>
</comment>
<evidence type="ECO:0000256" key="5">
    <source>
        <dbReference type="ARBA" id="ARBA00038894"/>
    </source>
</evidence>
<dbReference type="InterPro" id="IPR003736">
    <property type="entry name" value="PAAI_dom"/>
</dbReference>
<accession>A0A1V2DSF3</accession>
<name>A0A1V2DSF3_9GAMM</name>
<comment type="similarity">
    <text evidence="4">Belongs to the YigI thioesterase family.</text>
</comment>
<evidence type="ECO:0000256" key="1">
    <source>
        <dbReference type="ARBA" id="ARBA00022801"/>
    </source>
</evidence>
<gene>
    <name evidence="9" type="ORF">BTO32_10860</name>
</gene>
<dbReference type="PANTHER" id="PTHR43240:SF20">
    <property type="entry name" value="MEDIUM_LONG-CHAIN ACYL-COA THIOESTERASE YIGI"/>
    <property type="match status" value="1"/>
</dbReference>
<dbReference type="InterPro" id="IPR029069">
    <property type="entry name" value="HotDog_dom_sf"/>
</dbReference>
<dbReference type="InterPro" id="IPR006683">
    <property type="entry name" value="Thioestr_dom"/>
</dbReference>
<feature type="domain" description="Thioesterase" evidence="8">
    <location>
        <begin position="29"/>
        <end position="100"/>
    </location>
</feature>
<dbReference type="GO" id="GO:0047617">
    <property type="term" value="F:fatty acyl-CoA hydrolase activity"/>
    <property type="evidence" value="ECO:0007669"/>
    <property type="project" value="UniProtKB-EC"/>
</dbReference>
<evidence type="ECO:0000313" key="9">
    <source>
        <dbReference type="EMBL" id="ONF43615.1"/>
    </source>
</evidence>
<dbReference type="PANTHER" id="PTHR43240">
    <property type="entry name" value="1,4-DIHYDROXY-2-NAPHTHOYL-COA THIOESTERASE 1"/>
    <property type="match status" value="1"/>
</dbReference>
<dbReference type="NCBIfam" id="TIGR00369">
    <property type="entry name" value="unchar_dom_1"/>
    <property type="match status" value="1"/>
</dbReference>
<dbReference type="Gene3D" id="3.10.129.10">
    <property type="entry name" value="Hotdog Thioesterase"/>
    <property type="match status" value="1"/>
</dbReference>
<dbReference type="STRING" id="135739.BTO32_10860"/>
<dbReference type="SUPFAM" id="SSF54637">
    <property type="entry name" value="Thioesterase/thiol ester dehydrase-isomerase"/>
    <property type="match status" value="1"/>
</dbReference>
<reference evidence="9 10" key="1">
    <citation type="submission" date="2016-12" db="EMBL/GenBank/DDBJ databases">
        <title>Marinobacter lutaoensis whole genome sequencing.</title>
        <authorList>
            <person name="Verma A."/>
            <person name="Krishnamurthi S."/>
        </authorList>
    </citation>
    <scope>NUCLEOTIDE SEQUENCE [LARGE SCALE GENOMIC DNA]</scope>
    <source>
        <strain evidence="9 10">T5054</strain>
    </source>
</reference>
<keyword evidence="1" id="KW-0378">Hydrolase</keyword>
<comment type="caution">
    <text evidence="9">The sequence shown here is derived from an EMBL/GenBank/DDBJ whole genome shotgun (WGS) entry which is preliminary data.</text>
</comment>
<dbReference type="OrthoDB" id="4565299at2"/>
<evidence type="ECO:0000256" key="2">
    <source>
        <dbReference type="ARBA" id="ARBA00035880"/>
    </source>
</evidence>
<protein>
    <recommendedName>
        <fullName evidence="6">Medium/long-chain acyl-CoA thioesterase YigI</fullName>
        <ecNumber evidence="5">3.1.2.20</ecNumber>
    </recommendedName>
</protein>
<dbReference type="CDD" id="cd03443">
    <property type="entry name" value="PaaI_thioesterase"/>
    <property type="match status" value="1"/>
</dbReference>
<comment type="catalytic activity">
    <reaction evidence="7">
        <text>a medium-chain fatty acyl-CoA + H2O = a medium-chain fatty acid + CoA + H(+)</text>
        <dbReference type="Rhea" id="RHEA:68184"/>
        <dbReference type="ChEBI" id="CHEBI:15377"/>
        <dbReference type="ChEBI" id="CHEBI:15378"/>
        <dbReference type="ChEBI" id="CHEBI:57287"/>
        <dbReference type="ChEBI" id="CHEBI:59558"/>
        <dbReference type="ChEBI" id="CHEBI:90546"/>
    </reaction>
</comment>
<evidence type="ECO:0000259" key="8">
    <source>
        <dbReference type="Pfam" id="PF03061"/>
    </source>
</evidence>
<dbReference type="EMBL" id="MSCW01000007">
    <property type="protein sequence ID" value="ONF43615.1"/>
    <property type="molecule type" value="Genomic_DNA"/>
</dbReference>
<dbReference type="Proteomes" id="UP000189339">
    <property type="component" value="Unassembled WGS sequence"/>
</dbReference>